<comment type="caution">
    <text evidence="9">The sequence shown here is derived from an EMBL/GenBank/DDBJ whole genome shotgun (WGS) entry which is preliminary data.</text>
</comment>
<name>A0A0V1GT58_9BILA</name>
<sequence length="407" mass="47437">LEQCYLKSFENFDSKVANELLDHILVMEKSFRNFFTYQKAIVLCLCGDFDEFSKMWSNVLDGPTKCRMMNTVFIAACRYRCIGWIWPLTMKCPFNLSASCHVEMAKYLVKTIFKEGESASIRALDSYVDFYEQSQCFTFDESAVELFKDYFASFSRIKWSVDCGIVTDKFCCSCCGSTLKHLTLSDEGFKSLKDEVMKRIVFGDDLHRQSTPEEFVRFQQFLNINGPFDVVVDGCNIAYLGDPACNDVQIKRITRMVRVLRFELNFKNILVVGREHFMRFAADPLRTMAKLFSVSNLTTDDVYVITAAMNSGKHCYVVSNDMLQSHCHKLMPPNENYFYRWRDMRLMFSEQTEPNCPRHKMLQIPKPLCTNVQRNFADGGYHFLYVPNDADEFHPRHLKNMLCVHRL</sequence>
<dbReference type="GO" id="GO:0030678">
    <property type="term" value="C:mitochondrial ribonuclease P complex"/>
    <property type="evidence" value="ECO:0007669"/>
    <property type="project" value="TreeGrafter"/>
</dbReference>
<evidence type="ECO:0000256" key="6">
    <source>
        <dbReference type="ARBA" id="ARBA00022946"/>
    </source>
</evidence>
<organism evidence="9 10">
    <name type="scientific">Trichinella zimbabwensis</name>
    <dbReference type="NCBI Taxonomy" id="268475"/>
    <lineage>
        <taxon>Eukaryota</taxon>
        <taxon>Metazoa</taxon>
        <taxon>Ecdysozoa</taxon>
        <taxon>Nematoda</taxon>
        <taxon>Enoplea</taxon>
        <taxon>Dorylaimia</taxon>
        <taxon>Trichinellida</taxon>
        <taxon>Trichinellidae</taxon>
        <taxon>Trichinella</taxon>
    </lineage>
</organism>
<dbReference type="InterPro" id="IPR031595">
    <property type="entry name" value="PRORP_C"/>
</dbReference>
<dbReference type="OrthoDB" id="46913at2759"/>
<evidence type="ECO:0000256" key="5">
    <source>
        <dbReference type="ARBA" id="ARBA00022833"/>
    </source>
</evidence>
<proteinExistence type="inferred from homology"/>
<comment type="subcellular location">
    <subcellularLocation>
        <location evidence="1">Mitochondrion</location>
    </subcellularLocation>
</comment>
<dbReference type="GO" id="GO:0004526">
    <property type="term" value="F:ribonuclease P activity"/>
    <property type="evidence" value="ECO:0007669"/>
    <property type="project" value="TreeGrafter"/>
</dbReference>
<evidence type="ECO:0000313" key="10">
    <source>
        <dbReference type="Proteomes" id="UP000055024"/>
    </source>
</evidence>
<comment type="similarity">
    <text evidence="2">Belongs to the PPR family. P subfamily.</text>
</comment>
<keyword evidence="10" id="KW-1185">Reference proteome</keyword>
<dbReference type="GO" id="GO:0097745">
    <property type="term" value="P:mitochondrial tRNA 5'-end processing"/>
    <property type="evidence" value="ECO:0007669"/>
    <property type="project" value="TreeGrafter"/>
</dbReference>
<dbReference type="Pfam" id="PF16953">
    <property type="entry name" value="PRORP"/>
    <property type="match status" value="1"/>
</dbReference>
<gene>
    <name evidence="9" type="primary">VPS53</name>
    <name evidence="9" type="ORF">T11_8470</name>
</gene>
<dbReference type="Proteomes" id="UP000055024">
    <property type="component" value="Unassembled WGS sequence"/>
</dbReference>
<keyword evidence="5" id="KW-0862">Zinc</keyword>
<evidence type="ECO:0000256" key="4">
    <source>
        <dbReference type="ARBA" id="ARBA00022801"/>
    </source>
</evidence>
<feature type="domain" description="PRORP" evidence="8">
    <location>
        <begin position="171"/>
        <end position="388"/>
    </location>
</feature>
<dbReference type="AlphaFoldDB" id="A0A0V1GT58"/>
<evidence type="ECO:0000256" key="1">
    <source>
        <dbReference type="ARBA" id="ARBA00004173"/>
    </source>
</evidence>
<reference evidence="9 10" key="1">
    <citation type="submission" date="2015-01" db="EMBL/GenBank/DDBJ databases">
        <title>Evolution of Trichinella species and genotypes.</title>
        <authorList>
            <person name="Korhonen P.K."/>
            <person name="Edoardo P."/>
            <person name="Giuseppe L.R."/>
            <person name="Gasser R.B."/>
        </authorList>
    </citation>
    <scope>NUCLEOTIDE SEQUENCE [LARGE SCALE GENOMIC DNA]</scope>
    <source>
        <strain evidence="9">ISS1029</strain>
    </source>
</reference>
<evidence type="ECO:0000256" key="3">
    <source>
        <dbReference type="ARBA" id="ARBA00022723"/>
    </source>
</evidence>
<keyword evidence="7" id="KW-0496">Mitochondrion</keyword>
<feature type="non-terminal residue" evidence="9">
    <location>
        <position position="1"/>
    </location>
</feature>
<evidence type="ECO:0000256" key="7">
    <source>
        <dbReference type="ARBA" id="ARBA00023128"/>
    </source>
</evidence>
<dbReference type="EMBL" id="JYDP01000286">
    <property type="protein sequence ID" value="KRZ01468.1"/>
    <property type="molecule type" value="Genomic_DNA"/>
</dbReference>
<keyword evidence="4" id="KW-0378">Hydrolase</keyword>
<protein>
    <submittedName>
        <fullName evidence="9">Mitochondrial ribonuclease P protein 3</fullName>
    </submittedName>
</protein>
<dbReference type="PANTHER" id="PTHR13547">
    <property type="match status" value="1"/>
</dbReference>
<evidence type="ECO:0000259" key="8">
    <source>
        <dbReference type="Pfam" id="PF16953"/>
    </source>
</evidence>
<accession>A0A0V1GT58</accession>
<evidence type="ECO:0000313" key="9">
    <source>
        <dbReference type="EMBL" id="KRZ01468.1"/>
    </source>
</evidence>
<dbReference type="Gene3D" id="3.40.50.11980">
    <property type="match status" value="1"/>
</dbReference>
<dbReference type="GO" id="GO:0001682">
    <property type="term" value="P:tRNA 5'-leader removal"/>
    <property type="evidence" value="ECO:0007669"/>
    <property type="project" value="TreeGrafter"/>
</dbReference>
<dbReference type="PANTHER" id="PTHR13547:SF1">
    <property type="entry name" value="MITOCHONDRIAL RIBONUCLEASE P CATALYTIC SUBUNIT"/>
    <property type="match status" value="1"/>
</dbReference>
<keyword evidence="6" id="KW-0809">Transit peptide</keyword>
<dbReference type="GO" id="GO:0046872">
    <property type="term" value="F:metal ion binding"/>
    <property type="evidence" value="ECO:0007669"/>
    <property type="project" value="UniProtKB-KW"/>
</dbReference>
<keyword evidence="3" id="KW-0479">Metal-binding</keyword>
<evidence type="ECO:0000256" key="2">
    <source>
        <dbReference type="ARBA" id="ARBA00007626"/>
    </source>
</evidence>